<feature type="compositionally biased region" description="Polar residues" evidence="1">
    <location>
        <begin position="40"/>
        <end position="51"/>
    </location>
</feature>
<sequence>MDSDSAPAVTPQLSNSPGSNYASPPPSPSSDNVNVPSVETHMSNTDNNKNTSLSGGVSGVGDGGSENEGFSSAEVDFERVSDKPIPEEKISMPHDDDHEIGGSRDGVLAVESVDKVSVVGDKELTTVGAQNSQSLGTGGGILEQRKVLAETDLAKNANFGELVKENGVSDGHEGAVEVSGVVEDDKTFGSSKLDDGTVSVIKGSLMEDKELEVRT</sequence>
<evidence type="ECO:0000313" key="3">
    <source>
        <dbReference type="Proteomes" id="UP000796880"/>
    </source>
</evidence>
<evidence type="ECO:0000256" key="1">
    <source>
        <dbReference type="SAM" id="MobiDB-lite"/>
    </source>
</evidence>
<feature type="region of interest" description="Disordered" evidence="1">
    <location>
        <begin position="1"/>
        <end position="103"/>
    </location>
</feature>
<dbReference type="AlphaFoldDB" id="A0A8K0DTH7"/>
<comment type="caution">
    <text evidence="2">The sequence shown here is derived from an EMBL/GenBank/DDBJ whole genome shotgun (WGS) entry which is preliminary data.</text>
</comment>
<accession>A0A8K0DTH7</accession>
<dbReference type="EMBL" id="VOIH02000010">
    <property type="protein sequence ID" value="KAF3436431.1"/>
    <property type="molecule type" value="Genomic_DNA"/>
</dbReference>
<reference evidence="2" key="1">
    <citation type="submission" date="2020-03" db="EMBL/GenBank/DDBJ databases">
        <title>A high-quality chromosome-level genome assembly of a woody plant with both climbing and erect habits, Rhamnella rubrinervis.</title>
        <authorList>
            <person name="Lu Z."/>
            <person name="Yang Y."/>
            <person name="Zhu X."/>
            <person name="Sun Y."/>
        </authorList>
    </citation>
    <scope>NUCLEOTIDE SEQUENCE</scope>
    <source>
        <strain evidence="2">BYM</strain>
        <tissue evidence="2">Leaf</tissue>
    </source>
</reference>
<dbReference type="OrthoDB" id="10638641at2759"/>
<dbReference type="Proteomes" id="UP000796880">
    <property type="component" value="Unassembled WGS sequence"/>
</dbReference>
<gene>
    <name evidence="2" type="ORF">FNV43_RR23523</name>
</gene>
<keyword evidence="3" id="KW-1185">Reference proteome</keyword>
<evidence type="ECO:0000313" key="2">
    <source>
        <dbReference type="EMBL" id="KAF3436431.1"/>
    </source>
</evidence>
<feature type="compositionally biased region" description="Low complexity" evidence="1">
    <location>
        <begin position="29"/>
        <end position="38"/>
    </location>
</feature>
<name>A0A8K0DTH7_9ROSA</name>
<protein>
    <submittedName>
        <fullName evidence="2">Uncharacterized protein</fullName>
    </submittedName>
</protein>
<proteinExistence type="predicted"/>
<feature type="compositionally biased region" description="Gly residues" evidence="1">
    <location>
        <begin position="56"/>
        <end position="66"/>
    </location>
</feature>
<organism evidence="2 3">
    <name type="scientific">Rhamnella rubrinervis</name>
    <dbReference type="NCBI Taxonomy" id="2594499"/>
    <lineage>
        <taxon>Eukaryota</taxon>
        <taxon>Viridiplantae</taxon>
        <taxon>Streptophyta</taxon>
        <taxon>Embryophyta</taxon>
        <taxon>Tracheophyta</taxon>
        <taxon>Spermatophyta</taxon>
        <taxon>Magnoliopsida</taxon>
        <taxon>eudicotyledons</taxon>
        <taxon>Gunneridae</taxon>
        <taxon>Pentapetalae</taxon>
        <taxon>rosids</taxon>
        <taxon>fabids</taxon>
        <taxon>Rosales</taxon>
        <taxon>Rhamnaceae</taxon>
        <taxon>rhamnoid group</taxon>
        <taxon>Rhamneae</taxon>
        <taxon>Rhamnella</taxon>
    </lineage>
</organism>
<feature type="compositionally biased region" description="Basic and acidic residues" evidence="1">
    <location>
        <begin position="76"/>
        <end position="102"/>
    </location>
</feature>